<accession>A0A1I7X579</accession>
<dbReference type="Proteomes" id="UP000095283">
    <property type="component" value="Unplaced"/>
</dbReference>
<dbReference type="WBParaSite" id="Hba_12754">
    <property type="protein sequence ID" value="Hba_12754"/>
    <property type="gene ID" value="Hba_12754"/>
</dbReference>
<organism evidence="1 2">
    <name type="scientific">Heterorhabditis bacteriophora</name>
    <name type="common">Entomopathogenic nematode worm</name>
    <dbReference type="NCBI Taxonomy" id="37862"/>
    <lineage>
        <taxon>Eukaryota</taxon>
        <taxon>Metazoa</taxon>
        <taxon>Ecdysozoa</taxon>
        <taxon>Nematoda</taxon>
        <taxon>Chromadorea</taxon>
        <taxon>Rhabditida</taxon>
        <taxon>Rhabditina</taxon>
        <taxon>Rhabditomorpha</taxon>
        <taxon>Strongyloidea</taxon>
        <taxon>Heterorhabditidae</taxon>
        <taxon>Heterorhabditis</taxon>
    </lineage>
</organism>
<evidence type="ECO:0000313" key="1">
    <source>
        <dbReference type="Proteomes" id="UP000095283"/>
    </source>
</evidence>
<dbReference type="AlphaFoldDB" id="A0A1I7X579"/>
<name>A0A1I7X579_HETBA</name>
<reference evidence="2" key="1">
    <citation type="submission" date="2016-11" db="UniProtKB">
        <authorList>
            <consortium name="WormBaseParasite"/>
        </authorList>
    </citation>
    <scope>IDENTIFICATION</scope>
</reference>
<evidence type="ECO:0000313" key="2">
    <source>
        <dbReference type="WBParaSite" id="Hba_12754"/>
    </source>
</evidence>
<keyword evidence="1" id="KW-1185">Reference proteome</keyword>
<sequence length="40" mass="4606">MFTPNGLKPFMTVLLQPLSVISISICKFRHCSIFTFINFL</sequence>
<proteinExistence type="predicted"/>
<protein>
    <submittedName>
        <fullName evidence="2">Uncharacterized protein</fullName>
    </submittedName>
</protein>